<evidence type="ECO:0000313" key="1">
    <source>
        <dbReference type="EMBL" id="CAN0516152.1"/>
    </source>
</evidence>
<accession>A0AC59ZVJ7</accession>
<proteinExistence type="predicted"/>
<dbReference type="Proteomes" id="UP001162501">
    <property type="component" value="Chromosome 4"/>
</dbReference>
<reference evidence="1" key="2">
    <citation type="submission" date="2025-03" db="EMBL/GenBank/DDBJ databases">
        <authorList>
            <consortium name="ELIXIR-Norway"/>
            <consortium name="Elixir Norway"/>
        </authorList>
    </citation>
    <scope>NUCLEOTIDE SEQUENCE</scope>
</reference>
<sequence>MMPNPGPGPQLPPTPPPSRPRSLIAREERAPPRLRRRRAPQRSGGTIASGALLKMLTSQLTFGRSWQAIKPKLKNRSCRAGAGTRQRGPGLVGAEGNGLRRPLLAKSVLSDWPTLVPARPPSLSPWKGRGTLPPPGTLVRPVHPQDSTPPMPATLPAGEGQPVLGSPERARRDTASVPTPRGVDLRLQKHAHKRRHCSHETERGRPHRNLEVT</sequence>
<reference evidence="1" key="1">
    <citation type="submission" date="2023-05" db="EMBL/GenBank/DDBJ databases">
        <authorList>
            <consortium name="ELIXIR-Norway"/>
        </authorList>
    </citation>
    <scope>NUCLEOTIDE SEQUENCE</scope>
</reference>
<organism evidence="1 2">
    <name type="scientific">Rangifer tarandus platyrhynchus</name>
    <name type="common">Svalbard reindeer</name>
    <dbReference type="NCBI Taxonomy" id="3082113"/>
    <lineage>
        <taxon>Eukaryota</taxon>
        <taxon>Metazoa</taxon>
        <taxon>Chordata</taxon>
        <taxon>Craniata</taxon>
        <taxon>Vertebrata</taxon>
        <taxon>Euteleostomi</taxon>
        <taxon>Mammalia</taxon>
        <taxon>Eutheria</taxon>
        <taxon>Laurasiatheria</taxon>
        <taxon>Artiodactyla</taxon>
        <taxon>Ruminantia</taxon>
        <taxon>Pecora</taxon>
        <taxon>Cervidae</taxon>
        <taxon>Odocoileinae</taxon>
        <taxon>Rangifer</taxon>
    </lineage>
</organism>
<evidence type="ECO:0000313" key="2">
    <source>
        <dbReference type="Proteomes" id="UP001162501"/>
    </source>
</evidence>
<protein>
    <submittedName>
        <fullName evidence="1">Uncharacterized protein</fullName>
    </submittedName>
</protein>
<name>A0AC59ZVJ7_RANTA</name>
<dbReference type="EMBL" id="OX596088">
    <property type="protein sequence ID" value="CAN0516152.1"/>
    <property type="molecule type" value="Genomic_DNA"/>
</dbReference>
<gene>
    <name evidence="1" type="ORF">MRATA1EN22A_LOCUS23501</name>
</gene>